<dbReference type="SUPFAM" id="SSF46785">
    <property type="entry name" value="Winged helix' DNA-binding domain"/>
    <property type="match status" value="1"/>
</dbReference>
<protein>
    <submittedName>
        <fullName evidence="2">DNA-binding MarR family transcriptional regulator</fullName>
    </submittedName>
</protein>
<comment type="caution">
    <text evidence="2">The sequence shown here is derived from an EMBL/GenBank/DDBJ whole genome shotgun (WGS) entry which is preliminary data.</text>
</comment>
<keyword evidence="3" id="KW-1185">Reference proteome</keyword>
<dbReference type="InterPro" id="IPR036388">
    <property type="entry name" value="WH-like_DNA-bd_sf"/>
</dbReference>
<dbReference type="InterPro" id="IPR039422">
    <property type="entry name" value="MarR/SlyA-like"/>
</dbReference>
<organism evidence="2 3">
    <name type="scientific">Ruegeria conchae</name>
    <dbReference type="NCBI Taxonomy" id="981384"/>
    <lineage>
        <taxon>Bacteria</taxon>
        <taxon>Pseudomonadati</taxon>
        <taxon>Pseudomonadota</taxon>
        <taxon>Alphaproteobacteria</taxon>
        <taxon>Rhodobacterales</taxon>
        <taxon>Roseobacteraceae</taxon>
        <taxon>Ruegeria</taxon>
    </lineage>
</organism>
<feature type="domain" description="HTH marR-type" evidence="1">
    <location>
        <begin position="51"/>
        <end position="153"/>
    </location>
</feature>
<evidence type="ECO:0000313" key="3">
    <source>
        <dbReference type="Proteomes" id="UP000271700"/>
    </source>
</evidence>
<sequence>MNFHLIKSDQDCNQKQGKHEVVKNDLPTEFETEIWVAMNRATRRIQSDIGAALKDAGFPPLKWYDVLWSLERHGGQLRPYELAQDTIFEQSNLSHLSKRLMAEGLLEFIESDSDRRGKVLKVTGKGRDLRKRMWSIYGPMLHERLRAFGKVDGWRTFIEAEQDQAGPD</sequence>
<name>A0A497ZKG4_9RHOB</name>
<dbReference type="Pfam" id="PF12802">
    <property type="entry name" value="MarR_2"/>
    <property type="match status" value="1"/>
</dbReference>
<evidence type="ECO:0000259" key="1">
    <source>
        <dbReference type="SMART" id="SM00347"/>
    </source>
</evidence>
<proteinExistence type="predicted"/>
<dbReference type="SMART" id="SM00347">
    <property type="entry name" value="HTH_MARR"/>
    <property type="match status" value="1"/>
</dbReference>
<keyword evidence="2" id="KW-0238">DNA-binding</keyword>
<dbReference type="Gene3D" id="1.10.10.10">
    <property type="entry name" value="Winged helix-like DNA-binding domain superfamily/Winged helix DNA-binding domain"/>
    <property type="match status" value="1"/>
</dbReference>
<dbReference type="OrthoDB" id="72352at2"/>
<dbReference type="EMBL" id="RCCT01000002">
    <property type="protein sequence ID" value="RLK07798.1"/>
    <property type="molecule type" value="Genomic_DNA"/>
</dbReference>
<gene>
    <name evidence="2" type="ORF">CLV75_1459</name>
</gene>
<accession>A0A497ZKG4</accession>
<dbReference type="STRING" id="981384.GCA_000192475_04067"/>
<dbReference type="GO" id="GO:0003677">
    <property type="term" value="F:DNA binding"/>
    <property type="evidence" value="ECO:0007669"/>
    <property type="project" value="UniProtKB-KW"/>
</dbReference>
<dbReference type="AlphaFoldDB" id="A0A497ZKG4"/>
<dbReference type="InterPro" id="IPR036390">
    <property type="entry name" value="WH_DNA-bd_sf"/>
</dbReference>
<dbReference type="PANTHER" id="PTHR33164">
    <property type="entry name" value="TRANSCRIPTIONAL REGULATOR, MARR FAMILY"/>
    <property type="match status" value="1"/>
</dbReference>
<dbReference type="Proteomes" id="UP000271700">
    <property type="component" value="Unassembled WGS sequence"/>
</dbReference>
<evidence type="ECO:0000313" key="2">
    <source>
        <dbReference type="EMBL" id="RLK07798.1"/>
    </source>
</evidence>
<dbReference type="InterPro" id="IPR000835">
    <property type="entry name" value="HTH_MarR-typ"/>
</dbReference>
<dbReference type="PANTHER" id="PTHR33164:SF104">
    <property type="entry name" value="TRANSCRIPTIONAL REGULATORY PROTEIN"/>
    <property type="match status" value="1"/>
</dbReference>
<dbReference type="GO" id="GO:0006950">
    <property type="term" value="P:response to stress"/>
    <property type="evidence" value="ECO:0007669"/>
    <property type="project" value="TreeGrafter"/>
</dbReference>
<dbReference type="GO" id="GO:0003700">
    <property type="term" value="F:DNA-binding transcription factor activity"/>
    <property type="evidence" value="ECO:0007669"/>
    <property type="project" value="InterPro"/>
</dbReference>
<reference evidence="2 3" key="1">
    <citation type="submission" date="2018-10" db="EMBL/GenBank/DDBJ databases">
        <title>Genomic Encyclopedia of Archaeal and Bacterial Type Strains, Phase II (KMG-II): from individual species to whole genera.</title>
        <authorList>
            <person name="Goeker M."/>
        </authorList>
    </citation>
    <scope>NUCLEOTIDE SEQUENCE [LARGE SCALE GENOMIC DNA]</scope>
    <source>
        <strain evidence="2 3">DSM 29317</strain>
    </source>
</reference>